<dbReference type="Proteomes" id="UP000887159">
    <property type="component" value="Unassembled WGS sequence"/>
</dbReference>
<gene>
    <name evidence="1" type="ORF">TNCV_5046011</name>
</gene>
<organism evidence="1 2">
    <name type="scientific">Trichonephila clavipes</name>
    <name type="common">Golden silk orbweaver</name>
    <name type="synonym">Nephila clavipes</name>
    <dbReference type="NCBI Taxonomy" id="2585209"/>
    <lineage>
        <taxon>Eukaryota</taxon>
        <taxon>Metazoa</taxon>
        <taxon>Ecdysozoa</taxon>
        <taxon>Arthropoda</taxon>
        <taxon>Chelicerata</taxon>
        <taxon>Arachnida</taxon>
        <taxon>Araneae</taxon>
        <taxon>Araneomorphae</taxon>
        <taxon>Entelegynae</taxon>
        <taxon>Araneoidea</taxon>
        <taxon>Nephilidae</taxon>
        <taxon>Trichonephila</taxon>
    </lineage>
</organism>
<sequence length="84" mass="9488">MHTTSVSALGRIIFKPQYKVTRGLLATNLVVLNLGQETRRHRSPLVPWGPRYSSGYGYELEAGVSRVRVLLPLRNRRVEGTNAR</sequence>
<name>A0A8X6WHJ8_TRICX</name>
<protein>
    <submittedName>
        <fullName evidence="1">Uncharacterized protein</fullName>
    </submittedName>
</protein>
<comment type="caution">
    <text evidence="1">The sequence shown here is derived from an EMBL/GenBank/DDBJ whole genome shotgun (WGS) entry which is preliminary data.</text>
</comment>
<dbReference type="EMBL" id="BMAU01021430">
    <property type="protein sequence ID" value="GFY35227.1"/>
    <property type="molecule type" value="Genomic_DNA"/>
</dbReference>
<evidence type="ECO:0000313" key="2">
    <source>
        <dbReference type="Proteomes" id="UP000887159"/>
    </source>
</evidence>
<accession>A0A8X6WHJ8</accession>
<reference evidence="1" key="1">
    <citation type="submission" date="2020-08" db="EMBL/GenBank/DDBJ databases">
        <title>Multicomponent nature underlies the extraordinary mechanical properties of spider dragline silk.</title>
        <authorList>
            <person name="Kono N."/>
            <person name="Nakamura H."/>
            <person name="Mori M."/>
            <person name="Yoshida Y."/>
            <person name="Ohtoshi R."/>
            <person name="Malay A.D."/>
            <person name="Moran D.A.P."/>
            <person name="Tomita M."/>
            <person name="Numata K."/>
            <person name="Arakawa K."/>
        </authorList>
    </citation>
    <scope>NUCLEOTIDE SEQUENCE</scope>
</reference>
<keyword evidence="2" id="KW-1185">Reference proteome</keyword>
<proteinExistence type="predicted"/>
<dbReference type="AlphaFoldDB" id="A0A8X6WHJ8"/>
<evidence type="ECO:0000313" key="1">
    <source>
        <dbReference type="EMBL" id="GFY35227.1"/>
    </source>
</evidence>